<dbReference type="AlphaFoldDB" id="A0A7Y8D2Z9"/>
<gene>
    <name evidence="1" type="ORF">HX798_22990</name>
</gene>
<dbReference type="RefSeq" id="WP_177011028.1">
    <property type="nucleotide sequence ID" value="NZ_JACARV010000080.1"/>
</dbReference>
<proteinExistence type="predicted"/>
<protein>
    <submittedName>
        <fullName evidence="1">Uncharacterized protein</fullName>
    </submittedName>
</protein>
<name>A0A7Y8D2Z9_PSEPU</name>
<accession>A0A7Y8D2Z9</accession>
<organism evidence="1 2">
    <name type="scientific">Pseudomonas putida</name>
    <name type="common">Arthrobacter siderocapsulatus</name>
    <dbReference type="NCBI Taxonomy" id="303"/>
    <lineage>
        <taxon>Bacteria</taxon>
        <taxon>Pseudomonadati</taxon>
        <taxon>Pseudomonadota</taxon>
        <taxon>Gammaproteobacteria</taxon>
        <taxon>Pseudomonadales</taxon>
        <taxon>Pseudomonadaceae</taxon>
        <taxon>Pseudomonas</taxon>
    </lineage>
</organism>
<evidence type="ECO:0000313" key="1">
    <source>
        <dbReference type="EMBL" id="NWC83132.1"/>
    </source>
</evidence>
<reference evidence="1 2" key="1">
    <citation type="submission" date="2020-04" db="EMBL/GenBank/DDBJ databases">
        <title>Molecular characterization of pseudomonads from Agaricus bisporus reveal novel blotch 2 pathogens in Western Europe.</title>
        <authorList>
            <person name="Taparia T."/>
            <person name="Krijger M."/>
            <person name="Haynes E."/>
            <person name="Elpinstone J.G."/>
            <person name="Noble R."/>
            <person name="Van Der Wolf J."/>
        </authorList>
    </citation>
    <scope>NUCLEOTIDE SEQUENCE [LARGE SCALE GENOMIC DNA]</scope>
    <source>
        <strain evidence="1 2">P7765</strain>
    </source>
</reference>
<sequence>MATHEHWTRYLPDGDEHVCSLNKAVEADNEHIANLLDRVETVQAMRLQRLRGGGVTEASGYSHDQVELAKAMVGRELAQGASRAANILYEEARFLMTSTSEVTEGLVDAIVERSQELVKLVKDLENISNSLQLLAKTPRNLQSKTA</sequence>
<dbReference type="EMBL" id="JACARV010000080">
    <property type="protein sequence ID" value="NWC83132.1"/>
    <property type="molecule type" value="Genomic_DNA"/>
</dbReference>
<dbReference type="Proteomes" id="UP000542695">
    <property type="component" value="Unassembled WGS sequence"/>
</dbReference>
<comment type="caution">
    <text evidence="1">The sequence shown here is derived from an EMBL/GenBank/DDBJ whole genome shotgun (WGS) entry which is preliminary data.</text>
</comment>
<evidence type="ECO:0000313" key="2">
    <source>
        <dbReference type="Proteomes" id="UP000542695"/>
    </source>
</evidence>